<gene>
    <name evidence="1" type="ORF">IAC07_06160</name>
</gene>
<dbReference type="EMBL" id="JADIMJ010000090">
    <property type="protein sequence ID" value="MBO8454288.1"/>
    <property type="molecule type" value="Genomic_DNA"/>
</dbReference>
<reference evidence="1" key="2">
    <citation type="journal article" date="2021" name="PeerJ">
        <title>Extensive microbial diversity within the chicken gut microbiome revealed by metagenomics and culture.</title>
        <authorList>
            <person name="Gilroy R."/>
            <person name="Ravi A."/>
            <person name="Getino M."/>
            <person name="Pursley I."/>
            <person name="Horton D.L."/>
            <person name="Alikhan N.F."/>
            <person name="Baker D."/>
            <person name="Gharbi K."/>
            <person name="Hall N."/>
            <person name="Watson M."/>
            <person name="Adriaenssens E.M."/>
            <person name="Foster-Nyarko E."/>
            <person name="Jarju S."/>
            <person name="Secka A."/>
            <person name="Antonio M."/>
            <person name="Oren A."/>
            <person name="Chaudhuri R.R."/>
            <person name="La Ragione R."/>
            <person name="Hildebrand F."/>
            <person name="Pallen M.J."/>
        </authorList>
    </citation>
    <scope>NUCLEOTIDE SEQUENCE</scope>
    <source>
        <strain evidence="1">F1-3629</strain>
    </source>
</reference>
<dbReference type="AlphaFoldDB" id="A0A940DND5"/>
<evidence type="ECO:0000313" key="1">
    <source>
        <dbReference type="EMBL" id="MBO8454288.1"/>
    </source>
</evidence>
<sequence length="82" mass="8832">MTLCNKNCDIGRGDLLDLAKRYNIKGADALIEKAIGVVSRYELPVPGICSHGCLSLCNSSISPIVYLSSSLWTSQNPFSCLP</sequence>
<protein>
    <submittedName>
        <fullName evidence="1">Uncharacterized protein</fullName>
    </submittedName>
</protein>
<name>A0A940DND5_9BACT</name>
<evidence type="ECO:0000313" key="2">
    <source>
        <dbReference type="Proteomes" id="UP000771749"/>
    </source>
</evidence>
<comment type="caution">
    <text evidence="1">The sequence shown here is derived from an EMBL/GenBank/DDBJ whole genome shotgun (WGS) entry which is preliminary data.</text>
</comment>
<proteinExistence type="predicted"/>
<dbReference type="Proteomes" id="UP000771749">
    <property type="component" value="Unassembled WGS sequence"/>
</dbReference>
<organism evidence="1 2">
    <name type="scientific">Candidatus Cryptobacteroides gallistercoris</name>
    <dbReference type="NCBI Taxonomy" id="2840765"/>
    <lineage>
        <taxon>Bacteria</taxon>
        <taxon>Pseudomonadati</taxon>
        <taxon>Bacteroidota</taxon>
        <taxon>Bacteroidia</taxon>
        <taxon>Bacteroidales</taxon>
        <taxon>Candidatus Cryptobacteroides</taxon>
    </lineage>
</organism>
<accession>A0A940DND5</accession>
<reference evidence="1" key="1">
    <citation type="submission" date="2020-10" db="EMBL/GenBank/DDBJ databases">
        <authorList>
            <person name="Gilroy R."/>
        </authorList>
    </citation>
    <scope>NUCLEOTIDE SEQUENCE</scope>
    <source>
        <strain evidence="1">F1-3629</strain>
    </source>
</reference>